<keyword evidence="1" id="KW-1133">Transmembrane helix</keyword>
<keyword evidence="3" id="KW-1185">Reference proteome</keyword>
<name>A0A543FXG8_9PSEU</name>
<dbReference type="Proteomes" id="UP000319818">
    <property type="component" value="Unassembled WGS sequence"/>
</dbReference>
<evidence type="ECO:0000313" key="3">
    <source>
        <dbReference type="Proteomes" id="UP000319818"/>
    </source>
</evidence>
<evidence type="ECO:0000313" key="2">
    <source>
        <dbReference type="EMBL" id="TQM38521.1"/>
    </source>
</evidence>
<feature type="transmembrane region" description="Helical" evidence="1">
    <location>
        <begin position="6"/>
        <end position="27"/>
    </location>
</feature>
<proteinExistence type="predicted"/>
<comment type="caution">
    <text evidence="2">The sequence shown here is derived from an EMBL/GenBank/DDBJ whole genome shotgun (WGS) entry which is preliminary data.</text>
</comment>
<sequence>MSTFFAYPAGPVLMVILMIGLPLLALYQARTFVKKL</sequence>
<accession>A0A543FXG8</accession>
<organism evidence="2 3">
    <name type="scientific">Pseudonocardia cypriaca</name>
    <dbReference type="NCBI Taxonomy" id="882449"/>
    <lineage>
        <taxon>Bacteria</taxon>
        <taxon>Bacillati</taxon>
        <taxon>Actinomycetota</taxon>
        <taxon>Actinomycetes</taxon>
        <taxon>Pseudonocardiales</taxon>
        <taxon>Pseudonocardiaceae</taxon>
        <taxon>Pseudonocardia</taxon>
    </lineage>
</organism>
<keyword evidence="1" id="KW-0472">Membrane</keyword>
<keyword evidence="1" id="KW-0812">Transmembrane</keyword>
<dbReference type="AlphaFoldDB" id="A0A543FXG8"/>
<reference evidence="2 3" key="1">
    <citation type="submission" date="2019-06" db="EMBL/GenBank/DDBJ databases">
        <title>Sequencing the genomes of 1000 actinobacteria strains.</title>
        <authorList>
            <person name="Klenk H.-P."/>
        </authorList>
    </citation>
    <scope>NUCLEOTIDE SEQUENCE [LARGE SCALE GENOMIC DNA]</scope>
    <source>
        <strain evidence="2 3">DSM 45511</strain>
    </source>
</reference>
<gene>
    <name evidence="2" type="ORF">FB388_5761</name>
</gene>
<evidence type="ECO:0000256" key="1">
    <source>
        <dbReference type="SAM" id="Phobius"/>
    </source>
</evidence>
<dbReference type="EMBL" id="VFPH01000002">
    <property type="protein sequence ID" value="TQM38521.1"/>
    <property type="molecule type" value="Genomic_DNA"/>
</dbReference>
<protein>
    <submittedName>
        <fullName evidence="2">Uncharacterized protein</fullName>
    </submittedName>
</protein>